<organism evidence="1 2">
    <name type="scientific">Caenorhabditis angaria</name>
    <dbReference type="NCBI Taxonomy" id="860376"/>
    <lineage>
        <taxon>Eukaryota</taxon>
        <taxon>Metazoa</taxon>
        <taxon>Ecdysozoa</taxon>
        <taxon>Nematoda</taxon>
        <taxon>Chromadorea</taxon>
        <taxon>Rhabditida</taxon>
        <taxon>Rhabditina</taxon>
        <taxon>Rhabditomorpha</taxon>
        <taxon>Rhabditoidea</taxon>
        <taxon>Rhabditidae</taxon>
        <taxon>Peloderinae</taxon>
        <taxon>Caenorhabditis</taxon>
    </lineage>
</organism>
<evidence type="ECO:0000313" key="1">
    <source>
        <dbReference type="EMBL" id="CAI5442890.1"/>
    </source>
</evidence>
<keyword evidence="2" id="KW-1185">Reference proteome</keyword>
<dbReference type="Proteomes" id="UP001152747">
    <property type="component" value="Unassembled WGS sequence"/>
</dbReference>
<dbReference type="AlphaFoldDB" id="A0A9P1IDV4"/>
<dbReference type="EMBL" id="CANHGI010000002">
    <property type="protein sequence ID" value="CAI5442890.1"/>
    <property type="molecule type" value="Genomic_DNA"/>
</dbReference>
<comment type="caution">
    <text evidence="1">The sequence shown here is derived from an EMBL/GenBank/DDBJ whole genome shotgun (WGS) entry which is preliminary data.</text>
</comment>
<protein>
    <submittedName>
        <fullName evidence="1">Uncharacterized protein</fullName>
    </submittedName>
</protein>
<name>A0A9P1IDV4_9PELO</name>
<sequence>MCKKTVSTLQNKFKFVESNLEEEAFSKNVYLEQLYLNYSNIARKILKIREFTIRFDNIPSVIGGVLFEIRELCKQYPKKKFKICKIIHFDEALIGKKLKSENNCIYTTVILLEIKKARIVSTIKKKFEIYPHYSDIAQKFENRNMRIIALWDPGSKK</sequence>
<proteinExistence type="predicted"/>
<accession>A0A9P1IDV4</accession>
<reference evidence="1" key="1">
    <citation type="submission" date="2022-11" db="EMBL/GenBank/DDBJ databases">
        <authorList>
            <person name="Kikuchi T."/>
        </authorList>
    </citation>
    <scope>NUCLEOTIDE SEQUENCE</scope>
    <source>
        <strain evidence="1">PS1010</strain>
    </source>
</reference>
<gene>
    <name evidence="1" type="ORF">CAMP_LOCUS5527</name>
</gene>
<evidence type="ECO:0000313" key="2">
    <source>
        <dbReference type="Proteomes" id="UP001152747"/>
    </source>
</evidence>